<dbReference type="Proteomes" id="UP001174934">
    <property type="component" value="Unassembled WGS sequence"/>
</dbReference>
<reference evidence="3" key="1">
    <citation type="submission" date="2023-06" db="EMBL/GenBank/DDBJ databases">
        <title>Genome-scale phylogeny and comparative genomics of the fungal order Sordariales.</title>
        <authorList>
            <consortium name="Lawrence Berkeley National Laboratory"/>
            <person name="Hensen N."/>
            <person name="Bonometti L."/>
            <person name="Westerberg I."/>
            <person name="Brannstrom I.O."/>
            <person name="Guillou S."/>
            <person name="Cros-Aarteil S."/>
            <person name="Calhoun S."/>
            <person name="Haridas S."/>
            <person name="Kuo A."/>
            <person name="Mondo S."/>
            <person name="Pangilinan J."/>
            <person name="Riley R."/>
            <person name="LaButti K."/>
            <person name="Andreopoulos B."/>
            <person name="Lipzen A."/>
            <person name="Chen C."/>
            <person name="Yanf M."/>
            <person name="Daum C."/>
            <person name="Ng V."/>
            <person name="Clum A."/>
            <person name="Steindorff A."/>
            <person name="Ohm R."/>
            <person name="Martin F."/>
            <person name="Silar P."/>
            <person name="Natvig D."/>
            <person name="Lalanne C."/>
            <person name="Gautier V."/>
            <person name="Ament-velasquez S.L."/>
            <person name="Kruys A."/>
            <person name="Hutchinson M.I."/>
            <person name="Powell A.J."/>
            <person name="Barry K."/>
            <person name="Miller A.N."/>
            <person name="Grigoriev I.V."/>
            <person name="Debuchy R."/>
            <person name="Gladieux P."/>
            <person name="Thoren M.H."/>
            <person name="Johannesson H."/>
        </authorList>
    </citation>
    <scope>NUCLEOTIDE SEQUENCE</scope>
    <source>
        <strain evidence="3">SMH3391-2</strain>
    </source>
</reference>
<evidence type="ECO:0000313" key="4">
    <source>
        <dbReference type="Proteomes" id="UP001174934"/>
    </source>
</evidence>
<evidence type="ECO:0000313" key="3">
    <source>
        <dbReference type="EMBL" id="KAK0615895.1"/>
    </source>
</evidence>
<keyword evidence="4" id="KW-1185">Reference proteome</keyword>
<feature type="compositionally biased region" description="Low complexity" evidence="1">
    <location>
        <begin position="1"/>
        <end position="13"/>
    </location>
</feature>
<comment type="caution">
    <text evidence="3">The sequence shown here is derived from an EMBL/GenBank/DDBJ whole genome shotgun (WGS) entry which is preliminary data.</text>
</comment>
<evidence type="ECO:0000256" key="1">
    <source>
        <dbReference type="SAM" id="MobiDB-lite"/>
    </source>
</evidence>
<dbReference type="EMBL" id="JAULSR010000006">
    <property type="protein sequence ID" value="KAK0615895.1"/>
    <property type="molecule type" value="Genomic_DNA"/>
</dbReference>
<gene>
    <name evidence="3" type="ORF">B0T17DRAFT_619492</name>
    <name evidence="2" type="ORF">B0T17DRAFT_621718</name>
</gene>
<organism evidence="3 4">
    <name type="scientific">Bombardia bombarda</name>
    <dbReference type="NCBI Taxonomy" id="252184"/>
    <lineage>
        <taxon>Eukaryota</taxon>
        <taxon>Fungi</taxon>
        <taxon>Dikarya</taxon>
        <taxon>Ascomycota</taxon>
        <taxon>Pezizomycotina</taxon>
        <taxon>Sordariomycetes</taxon>
        <taxon>Sordariomycetidae</taxon>
        <taxon>Sordariales</taxon>
        <taxon>Lasiosphaeriaceae</taxon>
        <taxon>Bombardia</taxon>
    </lineage>
</organism>
<sequence>MSSSGSSYSASMASPPPPVDLGTYSRSMHQHTKRQMELVSTSSRRSQGGSSQQQSRDTTSAIPNGVNPHRSRNNSSDDELSPG</sequence>
<proteinExistence type="predicted"/>
<feature type="compositionally biased region" description="Low complexity" evidence="1">
    <location>
        <begin position="40"/>
        <end position="60"/>
    </location>
</feature>
<evidence type="ECO:0000313" key="2">
    <source>
        <dbReference type="EMBL" id="KAK0609249.1"/>
    </source>
</evidence>
<protein>
    <submittedName>
        <fullName evidence="3">Uncharacterized protein</fullName>
    </submittedName>
</protein>
<dbReference type="AlphaFoldDB" id="A0AA39WI90"/>
<accession>A0AA39WI90</accession>
<name>A0AA39WI90_9PEZI</name>
<feature type="region of interest" description="Disordered" evidence="1">
    <location>
        <begin position="1"/>
        <end position="83"/>
    </location>
</feature>
<dbReference type="EMBL" id="JAULSR010000017">
    <property type="protein sequence ID" value="KAK0609249.1"/>
    <property type="molecule type" value="Genomic_DNA"/>
</dbReference>